<gene>
    <name evidence="2" type="ORF">MTR_0665s0030</name>
</gene>
<dbReference type="InterPro" id="IPR005135">
    <property type="entry name" value="Endo/exonuclease/phosphatase"/>
</dbReference>
<name>A0A072TQ22_MEDTR</name>
<keyword evidence="2" id="KW-0540">Nuclease</keyword>
<evidence type="ECO:0000313" key="4">
    <source>
        <dbReference type="Proteomes" id="UP000002051"/>
    </source>
</evidence>
<dbReference type="Proteomes" id="UP000002051">
    <property type="component" value="Unassembled WGS sequence"/>
</dbReference>
<dbReference type="GO" id="GO:0004519">
    <property type="term" value="F:endonuclease activity"/>
    <property type="evidence" value="ECO:0007669"/>
    <property type="project" value="UniProtKB-KW"/>
</dbReference>
<evidence type="ECO:0000313" key="3">
    <source>
        <dbReference type="EnsemblPlants" id="KEH15675"/>
    </source>
</evidence>
<keyword evidence="2" id="KW-0378">Hydrolase</keyword>
<feature type="non-terminal residue" evidence="2">
    <location>
        <position position="223"/>
    </location>
</feature>
<evidence type="ECO:0000259" key="1">
    <source>
        <dbReference type="Pfam" id="PF03372"/>
    </source>
</evidence>
<accession>A0A072TQ22</accession>
<dbReference type="PANTHER" id="PTHR33710:SF77">
    <property type="entry name" value="DNASE I-LIKE SUPERFAMILY PROTEIN"/>
    <property type="match status" value="1"/>
</dbReference>
<dbReference type="InterPro" id="IPR036691">
    <property type="entry name" value="Endo/exonu/phosph_ase_sf"/>
</dbReference>
<reference evidence="3" key="3">
    <citation type="submission" date="2015-06" db="UniProtKB">
        <authorList>
            <consortium name="EnsemblPlants"/>
        </authorList>
    </citation>
    <scope>IDENTIFICATION</scope>
    <source>
        <strain evidence="3">cv. Jemalong A17</strain>
    </source>
</reference>
<dbReference type="AlphaFoldDB" id="A0A072TQ22"/>
<dbReference type="HOGENOM" id="CLU_1242883_0_0_1"/>
<organism evidence="2 4">
    <name type="scientific">Medicago truncatula</name>
    <name type="common">Barrel medic</name>
    <name type="synonym">Medicago tribuloides</name>
    <dbReference type="NCBI Taxonomy" id="3880"/>
    <lineage>
        <taxon>Eukaryota</taxon>
        <taxon>Viridiplantae</taxon>
        <taxon>Streptophyta</taxon>
        <taxon>Embryophyta</taxon>
        <taxon>Tracheophyta</taxon>
        <taxon>Spermatophyta</taxon>
        <taxon>Magnoliopsida</taxon>
        <taxon>eudicotyledons</taxon>
        <taxon>Gunneridae</taxon>
        <taxon>Pentapetalae</taxon>
        <taxon>rosids</taxon>
        <taxon>fabids</taxon>
        <taxon>Fabales</taxon>
        <taxon>Fabaceae</taxon>
        <taxon>Papilionoideae</taxon>
        <taxon>50 kb inversion clade</taxon>
        <taxon>NPAAA clade</taxon>
        <taxon>Hologalegina</taxon>
        <taxon>IRL clade</taxon>
        <taxon>Trifolieae</taxon>
        <taxon>Medicago</taxon>
    </lineage>
</organism>
<dbReference type="STRING" id="3880.A0A072TQ22"/>
<keyword evidence="4" id="KW-1185">Reference proteome</keyword>
<dbReference type="SUPFAM" id="SSF56219">
    <property type="entry name" value="DNase I-like"/>
    <property type="match status" value="1"/>
</dbReference>
<dbReference type="EMBL" id="KL403389">
    <property type="protein sequence ID" value="KEH15675.1"/>
    <property type="molecule type" value="Genomic_DNA"/>
</dbReference>
<sequence length="223" mass="25446">MIAFESVPPWYWDSIGVSKYCVNGREILQPNLWALWGREVSAIVMFISDQCIALEISCHQSTVYVAAVYASTFYLKRRQLWAELTNLQGCFQGPWLFIGDFNAVLGAHEKRRRRPPPPLSCIDFMNWSNANLLHHLPTLGAFYTWSNGRLGSDNVALRLDRAICNEEWVNFWRSSSCSALVRHQSDHHPLLMSMDFCTSQRSGKFSFGKTSVGSSPFAYVYGF</sequence>
<feature type="domain" description="Endonuclease/exonuclease/phosphatase" evidence="1">
    <location>
        <begin position="67"/>
        <end position="187"/>
    </location>
</feature>
<dbReference type="Gene3D" id="3.60.10.10">
    <property type="entry name" value="Endonuclease/exonuclease/phosphatase"/>
    <property type="match status" value="1"/>
</dbReference>
<dbReference type="Pfam" id="PF03372">
    <property type="entry name" value="Exo_endo_phos"/>
    <property type="match status" value="1"/>
</dbReference>
<dbReference type="PANTHER" id="PTHR33710">
    <property type="entry name" value="BNAC02G09200D PROTEIN"/>
    <property type="match status" value="1"/>
</dbReference>
<reference evidence="2 4" key="1">
    <citation type="journal article" date="2011" name="Nature">
        <title>The Medicago genome provides insight into the evolution of rhizobial symbioses.</title>
        <authorList>
            <person name="Young N.D."/>
            <person name="Debelle F."/>
            <person name="Oldroyd G.E."/>
            <person name="Geurts R."/>
            <person name="Cannon S.B."/>
            <person name="Udvardi M.K."/>
            <person name="Benedito V.A."/>
            <person name="Mayer K.F."/>
            <person name="Gouzy J."/>
            <person name="Schoof H."/>
            <person name="Van de Peer Y."/>
            <person name="Proost S."/>
            <person name="Cook D.R."/>
            <person name="Meyers B.C."/>
            <person name="Spannagl M."/>
            <person name="Cheung F."/>
            <person name="De Mita S."/>
            <person name="Krishnakumar V."/>
            <person name="Gundlach H."/>
            <person name="Zhou S."/>
            <person name="Mudge J."/>
            <person name="Bharti A.K."/>
            <person name="Murray J.D."/>
            <person name="Naoumkina M.A."/>
            <person name="Rosen B."/>
            <person name="Silverstein K.A."/>
            <person name="Tang H."/>
            <person name="Rombauts S."/>
            <person name="Zhao P.X."/>
            <person name="Zhou P."/>
            <person name="Barbe V."/>
            <person name="Bardou P."/>
            <person name="Bechner M."/>
            <person name="Bellec A."/>
            <person name="Berger A."/>
            <person name="Berges H."/>
            <person name="Bidwell S."/>
            <person name="Bisseling T."/>
            <person name="Choisne N."/>
            <person name="Couloux A."/>
            <person name="Denny R."/>
            <person name="Deshpande S."/>
            <person name="Dai X."/>
            <person name="Doyle J.J."/>
            <person name="Dudez A.M."/>
            <person name="Farmer A.D."/>
            <person name="Fouteau S."/>
            <person name="Franken C."/>
            <person name="Gibelin C."/>
            <person name="Gish J."/>
            <person name="Goldstein S."/>
            <person name="Gonzalez A.J."/>
            <person name="Green P.J."/>
            <person name="Hallab A."/>
            <person name="Hartog M."/>
            <person name="Hua A."/>
            <person name="Humphray S.J."/>
            <person name="Jeong D.H."/>
            <person name="Jing Y."/>
            <person name="Jocker A."/>
            <person name="Kenton S.M."/>
            <person name="Kim D.J."/>
            <person name="Klee K."/>
            <person name="Lai H."/>
            <person name="Lang C."/>
            <person name="Lin S."/>
            <person name="Macmil S.L."/>
            <person name="Magdelenat G."/>
            <person name="Matthews L."/>
            <person name="McCorrison J."/>
            <person name="Monaghan E.L."/>
            <person name="Mun J.H."/>
            <person name="Najar F.Z."/>
            <person name="Nicholson C."/>
            <person name="Noirot C."/>
            <person name="O'Bleness M."/>
            <person name="Paule C.R."/>
            <person name="Poulain J."/>
            <person name="Prion F."/>
            <person name="Qin B."/>
            <person name="Qu C."/>
            <person name="Retzel E.F."/>
            <person name="Riddle C."/>
            <person name="Sallet E."/>
            <person name="Samain S."/>
            <person name="Samson N."/>
            <person name="Sanders I."/>
            <person name="Saurat O."/>
            <person name="Scarpelli C."/>
            <person name="Schiex T."/>
            <person name="Segurens B."/>
            <person name="Severin A.J."/>
            <person name="Sherrier D.J."/>
            <person name="Shi R."/>
            <person name="Sims S."/>
            <person name="Singer S.R."/>
            <person name="Sinharoy S."/>
            <person name="Sterck L."/>
            <person name="Viollet A."/>
            <person name="Wang B.B."/>
            <person name="Wang K."/>
            <person name="Wang M."/>
            <person name="Wang X."/>
            <person name="Warfsmann J."/>
            <person name="Weissenbach J."/>
            <person name="White D.D."/>
            <person name="White J.D."/>
            <person name="Wiley G.B."/>
            <person name="Wincker P."/>
            <person name="Xing Y."/>
            <person name="Yang L."/>
            <person name="Yao Z."/>
            <person name="Ying F."/>
            <person name="Zhai J."/>
            <person name="Zhou L."/>
            <person name="Zuber A."/>
            <person name="Denarie J."/>
            <person name="Dixon R.A."/>
            <person name="May G.D."/>
            <person name="Schwartz D.C."/>
            <person name="Rogers J."/>
            <person name="Quetier F."/>
            <person name="Town C.D."/>
            <person name="Roe B.A."/>
        </authorList>
    </citation>
    <scope>NUCLEOTIDE SEQUENCE [LARGE SCALE GENOMIC DNA]</scope>
    <source>
        <strain evidence="2">A17</strain>
        <strain evidence="3 4">cv. Jemalong A17</strain>
    </source>
</reference>
<protein>
    <submittedName>
        <fullName evidence="2">Endonuclease/exonuclease/phosphatase family protein</fullName>
    </submittedName>
</protein>
<proteinExistence type="predicted"/>
<keyword evidence="2" id="KW-0255">Endonuclease</keyword>
<dbReference type="EnsemblPlants" id="KEH15675">
    <property type="protein sequence ID" value="KEH15675"/>
    <property type="gene ID" value="MTR_0665s0030"/>
</dbReference>
<reference evidence="2 4" key="2">
    <citation type="journal article" date="2014" name="BMC Genomics">
        <title>An improved genome release (version Mt4.0) for the model legume Medicago truncatula.</title>
        <authorList>
            <person name="Tang H."/>
            <person name="Krishnakumar V."/>
            <person name="Bidwell S."/>
            <person name="Rosen B."/>
            <person name="Chan A."/>
            <person name="Zhou S."/>
            <person name="Gentzbittel L."/>
            <person name="Childs K.L."/>
            <person name="Yandell M."/>
            <person name="Gundlach H."/>
            <person name="Mayer K.F."/>
            <person name="Schwartz D.C."/>
            <person name="Town C.D."/>
        </authorList>
    </citation>
    <scope>GENOME REANNOTATION</scope>
    <source>
        <strain evidence="2">A17</strain>
        <strain evidence="3 4">cv. Jemalong A17</strain>
    </source>
</reference>
<evidence type="ECO:0000313" key="2">
    <source>
        <dbReference type="EMBL" id="KEH15675.1"/>
    </source>
</evidence>